<evidence type="ECO:0000313" key="2">
    <source>
        <dbReference type="Proteomes" id="UP000067476"/>
    </source>
</evidence>
<accession>A0A0K1W2X1</accession>
<keyword evidence="2" id="KW-1185">Reference proteome</keyword>
<dbReference type="KEGG" id="sll:SLITO_v1c08200"/>
<sequence>MHWKKDKDLYDEIFRTSELVNDQTQIMNGERAKVNKNIYNFIKPNFVKYNQNYFSENVEIIKKYKKDFSYADLQKNEYLYSSSHFLNLVLSNIQLKIGDFYQDLPDLNLLSNLSYKKNNEEKYNLARSSYDSDLYDKNNTFAVVYKNIDDGLYGFKTGFGIKNYTENNKYKDLNLVAFTGGEKDSYNQNIWDRFYSPNEINSYLNKYLTNSIKEYVTTKSNQEKWL</sequence>
<gene>
    <name evidence="1" type="ORF">SLITO_v1c08200</name>
</gene>
<protein>
    <submittedName>
        <fullName evidence="1">Uncharacterized protein</fullName>
    </submittedName>
</protein>
<dbReference type="PATRIC" id="fig|216942.3.peg.834"/>
<proteinExistence type="predicted"/>
<reference evidence="1 2" key="1">
    <citation type="journal article" date="2015" name="Genome Announc.">
        <title>Complete Genome Sequence of Spiroplasma litorale TN-1T (DSM 21781), a Bacterium Isolated from a Green-Eyed Horsefly (Tabanus nigrovittatus).</title>
        <authorList>
            <person name="Lo W.S."/>
            <person name="Lai Y.C."/>
            <person name="Lien Y.W."/>
            <person name="Wang T.H."/>
            <person name="Kuo C.H."/>
        </authorList>
    </citation>
    <scope>NUCLEOTIDE SEQUENCE [LARGE SCALE GENOMIC DNA]</scope>
    <source>
        <strain evidence="1 2">TN-1</strain>
    </source>
</reference>
<dbReference type="Proteomes" id="UP000067476">
    <property type="component" value="Chromosome"/>
</dbReference>
<dbReference type="AlphaFoldDB" id="A0A0K1W2X1"/>
<dbReference type="EMBL" id="CP012357">
    <property type="protein sequence ID" value="AKX34437.1"/>
    <property type="molecule type" value="Genomic_DNA"/>
</dbReference>
<organism evidence="1 2">
    <name type="scientific">Spiroplasma litorale</name>
    <dbReference type="NCBI Taxonomy" id="216942"/>
    <lineage>
        <taxon>Bacteria</taxon>
        <taxon>Bacillati</taxon>
        <taxon>Mycoplasmatota</taxon>
        <taxon>Mollicutes</taxon>
        <taxon>Entomoplasmatales</taxon>
        <taxon>Spiroplasmataceae</taxon>
        <taxon>Spiroplasma</taxon>
    </lineage>
</organism>
<dbReference type="STRING" id="216942.SLITO_v1c08200"/>
<name>A0A0K1W2X1_9MOLU</name>
<dbReference type="RefSeq" id="WP_075058527.1">
    <property type="nucleotide sequence ID" value="NZ_CP012357.1"/>
</dbReference>
<evidence type="ECO:0000313" key="1">
    <source>
        <dbReference type="EMBL" id="AKX34437.1"/>
    </source>
</evidence>